<accession>A0ABR0NNB0</accession>
<proteinExistence type="predicted"/>
<feature type="region of interest" description="Disordered" evidence="1">
    <location>
        <begin position="17"/>
        <end position="133"/>
    </location>
</feature>
<keyword evidence="3" id="KW-1185">Reference proteome</keyword>
<sequence>MSREEFTESKYQYLVQEMRRMATKQDQSDQVSSSRKTKPRTPRRYTPDYYLKKRSNCDSFSPSTSRQRDSYYDSYSSTNSRSDFDRKSFSSRNSGRREADYDFDSFQDGVRRERHTPTKSSKKSYSEYSSRSFDCESYANSSSSFEQDLYSHRSFVHSCKEKTKKRKEKAKEEKENEIKRKERQEASRRENERILRELEKAFEKAFEKQKENEIEKENEKKFESEKEDEKEIETKETSDSEEKESSEKTSEQMRIISTNPPVQSSWELNFQVPYTAFLMTITTLANLLTTLD</sequence>
<comment type="caution">
    <text evidence="2">The sequence shown here is derived from an EMBL/GenBank/DDBJ whole genome shotgun (WGS) entry which is preliminary data.</text>
</comment>
<evidence type="ECO:0000256" key="1">
    <source>
        <dbReference type="SAM" id="MobiDB-lite"/>
    </source>
</evidence>
<dbReference type="EMBL" id="JARKNE010000009">
    <property type="protein sequence ID" value="KAK5802817.1"/>
    <property type="molecule type" value="Genomic_DNA"/>
</dbReference>
<evidence type="ECO:0000313" key="3">
    <source>
        <dbReference type="Proteomes" id="UP001358586"/>
    </source>
</evidence>
<feature type="compositionally biased region" description="Basic and acidic residues" evidence="1">
    <location>
        <begin position="169"/>
        <end position="190"/>
    </location>
</feature>
<name>A0ABR0NNB0_GOSAR</name>
<evidence type="ECO:0000313" key="2">
    <source>
        <dbReference type="EMBL" id="KAK5802817.1"/>
    </source>
</evidence>
<feature type="region of interest" description="Disordered" evidence="1">
    <location>
        <begin position="156"/>
        <end position="190"/>
    </location>
</feature>
<feature type="compositionally biased region" description="Low complexity" evidence="1">
    <location>
        <begin position="72"/>
        <end position="81"/>
    </location>
</feature>
<feature type="compositionally biased region" description="Basic and acidic residues" evidence="1">
    <location>
        <begin position="206"/>
        <end position="251"/>
    </location>
</feature>
<feature type="region of interest" description="Disordered" evidence="1">
    <location>
        <begin position="206"/>
        <end position="258"/>
    </location>
</feature>
<reference evidence="2 3" key="1">
    <citation type="submission" date="2023-03" db="EMBL/GenBank/DDBJ databases">
        <title>WGS of Gossypium arboreum.</title>
        <authorList>
            <person name="Yu D."/>
        </authorList>
    </citation>
    <scope>NUCLEOTIDE SEQUENCE [LARGE SCALE GENOMIC DNA]</scope>
    <source>
        <tissue evidence="2">Leaf</tissue>
    </source>
</reference>
<dbReference type="Proteomes" id="UP001358586">
    <property type="component" value="Chromosome 9"/>
</dbReference>
<protein>
    <submittedName>
        <fullName evidence="2">Uncharacterized protein</fullName>
    </submittedName>
</protein>
<organism evidence="2 3">
    <name type="scientific">Gossypium arboreum</name>
    <name type="common">Tree cotton</name>
    <name type="synonym">Gossypium nanking</name>
    <dbReference type="NCBI Taxonomy" id="29729"/>
    <lineage>
        <taxon>Eukaryota</taxon>
        <taxon>Viridiplantae</taxon>
        <taxon>Streptophyta</taxon>
        <taxon>Embryophyta</taxon>
        <taxon>Tracheophyta</taxon>
        <taxon>Spermatophyta</taxon>
        <taxon>Magnoliopsida</taxon>
        <taxon>eudicotyledons</taxon>
        <taxon>Gunneridae</taxon>
        <taxon>Pentapetalae</taxon>
        <taxon>rosids</taxon>
        <taxon>malvids</taxon>
        <taxon>Malvales</taxon>
        <taxon>Malvaceae</taxon>
        <taxon>Malvoideae</taxon>
        <taxon>Gossypium</taxon>
    </lineage>
</organism>
<gene>
    <name evidence="2" type="ORF">PVK06_030441</name>
</gene>